<evidence type="ECO:0000259" key="6">
    <source>
        <dbReference type="Pfam" id="PF02721"/>
    </source>
</evidence>
<evidence type="ECO:0008006" key="9">
    <source>
        <dbReference type="Google" id="ProtNLM"/>
    </source>
</evidence>
<dbReference type="Pfam" id="PF08646">
    <property type="entry name" value="Rep_fac-A_C"/>
    <property type="match status" value="1"/>
</dbReference>
<dbReference type="AlphaFoldDB" id="A0A1S3XFL8"/>
<dbReference type="InterPro" id="IPR013955">
    <property type="entry name" value="Rep_factor-A_C"/>
</dbReference>
<evidence type="ECO:0000256" key="2">
    <source>
        <dbReference type="ARBA" id="ARBA00022723"/>
    </source>
</evidence>
<dbReference type="InterPro" id="IPR003871">
    <property type="entry name" value="RFA1B/D_OB_1st"/>
</dbReference>
<dbReference type="GO" id="GO:0043047">
    <property type="term" value="F:single-stranded telomeric DNA binding"/>
    <property type="evidence" value="ECO:0000318"/>
    <property type="project" value="GO_Central"/>
</dbReference>
<dbReference type="CDD" id="cd04476">
    <property type="entry name" value="RPA1_DBD_C"/>
    <property type="match status" value="1"/>
</dbReference>
<dbReference type="PaxDb" id="4097-A0A1S3XFL8"/>
<name>A0A1S3XFL8_TOBAC</name>
<dbReference type="OMA" id="EMSIADK"/>
<keyword evidence="4" id="KW-0862">Zinc</keyword>
<dbReference type="GO" id="GO:0003684">
    <property type="term" value="F:damaged DNA binding"/>
    <property type="evidence" value="ECO:0000318"/>
    <property type="project" value="GO_Central"/>
</dbReference>
<dbReference type="GO" id="GO:0051321">
    <property type="term" value="P:meiotic cell cycle"/>
    <property type="evidence" value="ECO:0000318"/>
    <property type="project" value="GO_Central"/>
</dbReference>
<dbReference type="GO" id="GO:0007004">
    <property type="term" value="P:telomere maintenance via telomerase"/>
    <property type="evidence" value="ECO:0000318"/>
    <property type="project" value="GO_Central"/>
</dbReference>
<dbReference type="GO" id="GO:0008270">
    <property type="term" value="F:zinc ion binding"/>
    <property type="evidence" value="ECO:0007669"/>
    <property type="project" value="UniProtKB-KW"/>
</dbReference>
<keyword evidence="5" id="KW-0238">DNA-binding</keyword>
<keyword evidence="2" id="KW-0479">Metal-binding</keyword>
<evidence type="ECO:0000256" key="4">
    <source>
        <dbReference type="ARBA" id="ARBA00022833"/>
    </source>
</evidence>
<organism evidence="8">
    <name type="scientific">Nicotiana tabacum</name>
    <name type="common">Common tobacco</name>
    <dbReference type="NCBI Taxonomy" id="4097"/>
    <lineage>
        <taxon>Eukaryota</taxon>
        <taxon>Viridiplantae</taxon>
        <taxon>Streptophyta</taxon>
        <taxon>Embryophyta</taxon>
        <taxon>Tracheophyta</taxon>
        <taxon>Spermatophyta</taxon>
        <taxon>Magnoliopsida</taxon>
        <taxon>eudicotyledons</taxon>
        <taxon>Gunneridae</taxon>
        <taxon>Pentapetalae</taxon>
        <taxon>asterids</taxon>
        <taxon>lamiids</taxon>
        <taxon>Solanales</taxon>
        <taxon>Solanaceae</taxon>
        <taxon>Nicotianoideae</taxon>
        <taxon>Nicotianeae</taxon>
        <taxon>Nicotiana</taxon>
    </lineage>
</organism>
<feature type="domain" description="Replication protein A 70 kDa DNA-binding subunit B/D first OB fold" evidence="6">
    <location>
        <begin position="6"/>
        <end position="108"/>
    </location>
</feature>
<dbReference type="InterPro" id="IPR047192">
    <property type="entry name" value="Euk_RPA1_DBD_C"/>
</dbReference>
<keyword evidence="3" id="KW-0863">Zinc-finger</keyword>
<dbReference type="OrthoDB" id="1305148at2759"/>
<dbReference type="GO" id="GO:0005662">
    <property type="term" value="C:DNA replication factor A complex"/>
    <property type="evidence" value="ECO:0000318"/>
    <property type="project" value="GO_Central"/>
</dbReference>
<dbReference type="KEGG" id="nta:107764584"/>
<dbReference type="PANTHER" id="PTHR47165">
    <property type="entry name" value="OS03G0429900 PROTEIN"/>
    <property type="match status" value="1"/>
</dbReference>
<dbReference type="CDD" id="cd04480">
    <property type="entry name" value="RPA1_DBD_A_like"/>
    <property type="match status" value="1"/>
</dbReference>
<dbReference type="RefSeq" id="XP_016438665.1">
    <property type="nucleotide sequence ID" value="XM_016583179.1"/>
</dbReference>
<dbReference type="STRING" id="4097.A0A1S3XFL8"/>
<dbReference type="InterPro" id="IPR012340">
    <property type="entry name" value="NA-bd_OB-fold"/>
</dbReference>
<protein>
    <recommendedName>
        <fullName evidence="9">Replication protein A 70 kDa DNA-binding subunit B-like</fullName>
    </recommendedName>
</protein>
<evidence type="ECO:0000259" key="7">
    <source>
        <dbReference type="Pfam" id="PF08646"/>
    </source>
</evidence>
<evidence type="ECO:0000256" key="5">
    <source>
        <dbReference type="ARBA" id="ARBA00023125"/>
    </source>
</evidence>
<evidence type="ECO:0000256" key="3">
    <source>
        <dbReference type="ARBA" id="ARBA00022771"/>
    </source>
</evidence>
<reference evidence="8" key="1">
    <citation type="submission" date="2025-08" db="UniProtKB">
        <authorList>
            <consortium name="RefSeq"/>
        </authorList>
    </citation>
    <scope>IDENTIFICATION</scope>
</reference>
<dbReference type="GO" id="GO:0006260">
    <property type="term" value="P:DNA replication"/>
    <property type="evidence" value="ECO:0000318"/>
    <property type="project" value="GO_Central"/>
</dbReference>
<dbReference type="PANTHER" id="PTHR47165:SF4">
    <property type="entry name" value="OS03G0429900 PROTEIN"/>
    <property type="match status" value="1"/>
</dbReference>
<gene>
    <name evidence="8" type="primary">LOC107764584</name>
</gene>
<evidence type="ECO:0000256" key="1">
    <source>
        <dbReference type="ARBA" id="ARBA00005690"/>
    </source>
</evidence>
<evidence type="ECO:0000313" key="8">
    <source>
        <dbReference type="RefSeq" id="XP_016438665.1"/>
    </source>
</evidence>
<dbReference type="SUPFAM" id="SSF50249">
    <property type="entry name" value="Nucleic acid-binding proteins"/>
    <property type="match status" value="3"/>
</dbReference>
<sequence>MVSEINFISEINSKLMNWKLKVRIVRLWKNPDRDRPDNPFSIEIVLMNEKGDRIHASIGRSFIQRFKQEIEEMGLYLMNNFVVCSNNMKLKTKDHKFKLMFTHKTTVDEIHDPQFNMCIFKFRTYEQLSNPQEFDNTELFDVIGEVVSYEDVQSIKQDDNIRMYMNIEIQDYEQASHNLFNIKPYLNGSNDKPVVVVMQLRAEQYSVRNTWHASKLWINSNLPQVVDFCSRMVSVRRESSQRITQISSQKTHSVANKLASGSIEVKNVEDLSDCNHLGNYWVVATIIHVELDRGWCYLACKNCSKKLEKAGNKFYCKKCEQIQSATHRYRLQVKVMDCTGTISLLLWDKDATKIIGKSANDLKDVVFETSGAADDSSCPMEIENIVEKGSCLKLRLTVPTIRIKM</sequence>
<dbReference type="Pfam" id="PF02721">
    <property type="entry name" value="DUF223"/>
    <property type="match status" value="1"/>
</dbReference>
<feature type="domain" description="Replication factor A C-terminal" evidence="7">
    <location>
        <begin position="282"/>
        <end position="367"/>
    </location>
</feature>
<dbReference type="GO" id="GO:0006289">
    <property type="term" value="P:nucleotide-excision repair"/>
    <property type="evidence" value="ECO:0000318"/>
    <property type="project" value="GO_Central"/>
</dbReference>
<comment type="similarity">
    <text evidence="1">Belongs to the replication factor A protein 1 family.</text>
</comment>
<dbReference type="GO" id="GO:0000724">
    <property type="term" value="P:double-strand break repair via homologous recombination"/>
    <property type="evidence" value="ECO:0000318"/>
    <property type="project" value="GO_Central"/>
</dbReference>
<proteinExistence type="inferred from homology"/>
<accession>A0A1S3XFL8</accession>
<dbReference type="Gene3D" id="2.40.50.140">
    <property type="entry name" value="Nucleic acid-binding proteins"/>
    <property type="match status" value="3"/>
</dbReference>